<reference evidence="1 2" key="1">
    <citation type="submission" date="2015-01" db="EMBL/GenBank/DDBJ databases">
        <title>Evolution of Trichinella species and genotypes.</title>
        <authorList>
            <person name="Korhonen P.K."/>
            <person name="Edoardo P."/>
            <person name="Giuseppe L.R."/>
            <person name="Gasser R.B."/>
        </authorList>
    </citation>
    <scope>NUCLEOTIDE SEQUENCE [LARGE SCALE GENOMIC DNA]</scope>
    <source>
        <strain evidence="1">ISS176</strain>
    </source>
</reference>
<protein>
    <submittedName>
        <fullName evidence="1">Uncharacterized protein</fullName>
    </submittedName>
</protein>
<organism evidence="1 2">
    <name type="scientific">Trichinella pseudospiralis</name>
    <name type="common">Parasitic roundworm</name>
    <dbReference type="NCBI Taxonomy" id="6337"/>
    <lineage>
        <taxon>Eukaryota</taxon>
        <taxon>Metazoa</taxon>
        <taxon>Ecdysozoa</taxon>
        <taxon>Nematoda</taxon>
        <taxon>Enoplea</taxon>
        <taxon>Dorylaimia</taxon>
        <taxon>Trichinellida</taxon>
        <taxon>Trichinellidae</taxon>
        <taxon>Trichinella</taxon>
    </lineage>
</organism>
<gene>
    <name evidence="1" type="ORF">T4C_3159</name>
</gene>
<dbReference type="AlphaFoldDB" id="A0A0V1JPP2"/>
<dbReference type="Proteomes" id="UP000054826">
    <property type="component" value="Unassembled WGS sequence"/>
</dbReference>
<sequence>LMSIHSHEKVHGRCRQDVLLAMEVDETDGYEEVEIDTSVREYGGYSKRLLFRAFPQLKDHADDILLQQFKAIICQDVITFTILRSVPDSFGKRSKLQHARSS</sequence>
<comment type="caution">
    <text evidence="1">The sequence shown here is derived from an EMBL/GenBank/DDBJ whole genome shotgun (WGS) entry which is preliminary data.</text>
</comment>
<feature type="non-terminal residue" evidence="1">
    <location>
        <position position="1"/>
    </location>
</feature>
<name>A0A0V1JPP2_TRIPS</name>
<dbReference type="EMBL" id="JYDV01000065">
    <property type="protein sequence ID" value="KRZ36937.1"/>
    <property type="molecule type" value="Genomic_DNA"/>
</dbReference>
<evidence type="ECO:0000313" key="2">
    <source>
        <dbReference type="Proteomes" id="UP000054826"/>
    </source>
</evidence>
<proteinExistence type="predicted"/>
<accession>A0A0V1JPP2</accession>
<evidence type="ECO:0000313" key="1">
    <source>
        <dbReference type="EMBL" id="KRZ36937.1"/>
    </source>
</evidence>